<feature type="compositionally biased region" description="Basic and acidic residues" evidence="1">
    <location>
        <begin position="68"/>
        <end position="78"/>
    </location>
</feature>
<name>A0AAD9UKC0_RIDPI</name>
<dbReference type="InterPro" id="IPR036691">
    <property type="entry name" value="Endo/exonu/phosph_ase_sf"/>
</dbReference>
<sequence>MAPVYGDKALALTISCLFICCILTERVVCLQTYDRDALLRIREHSDSKSILTFLLSCTEISLCENNETHPTRTADQRGTRRANNNNNTRPTSHGRRKRGKRAGVLTRFRTRTQRAPLPAIFLSNVRSLKNKHDEPSYLMKTRRDFSDCSVYCFTETWLDPLTPDSAVLHSGYTLHRADRSPELSGKSKGGGVCFMINQRWCNDSSILSTTCSPELETLIIKCKPFYLPREFTSVVMVGVYIPPQANATTAIGALADQITTVDNSNPDSLVLILGDFNHTTLSKELPKYKQQVTCATRQGKTLDLCYSTIREAYHAVPRAPLGFSDHAMIYLLPSYRQKLKRVKPCVRNINHWDDESILRLQGCLACTDWDSFRYASNDIHEYADTVKSYINFCQDLCIPQKSVKVFGNDKPWFTKNLKIKLKQKEEAFKSGDRAQYKKAKYGVEKAIRGAKTDYRRKLEGQFLSNDTRSVWQGLQCITGY</sequence>
<evidence type="ECO:0000313" key="2">
    <source>
        <dbReference type="EMBL" id="KAK2192713.1"/>
    </source>
</evidence>
<accession>A0AAD9UKC0</accession>
<comment type="caution">
    <text evidence="2">The sequence shown here is derived from an EMBL/GenBank/DDBJ whole genome shotgun (WGS) entry which is preliminary data.</text>
</comment>
<dbReference type="PANTHER" id="PTHR47510:SF3">
    <property type="entry name" value="ENDO_EXONUCLEASE_PHOSPHATASE DOMAIN-CONTAINING PROTEIN"/>
    <property type="match status" value="1"/>
</dbReference>
<feature type="compositionally biased region" description="Basic residues" evidence="1">
    <location>
        <begin position="92"/>
        <end position="101"/>
    </location>
</feature>
<evidence type="ECO:0000256" key="1">
    <source>
        <dbReference type="SAM" id="MobiDB-lite"/>
    </source>
</evidence>
<proteinExistence type="predicted"/>
<dbReference type="Proteomes" id="UP001209878">
    <property type="component" value="Unassembled WGS sequence"/>
</dbReference>
<feature type="region of interest" description="Disordered" evidence="1">
    <location>
        <begin position="68"/>
        <end position="102"/>
    </location>
</feature>
<dbReference type="Gene3D" id="3.60.10.10">
    <property type="entry name" value="Endonuclease/exonuclease/phosphatase"/>
    <property type="match status" value="1"/>
</dbReference>
<organism evidence="2 3">
    <name type="scientific">Ridgeia piscesae</name>
    <name type="common">Tubeworm</name>
    <dbReference type="NCBI Taxonomy" id="27915"/>
    <lineage>
        <taxon>Eukaryota</taxon>
        <taxon>Metazoa</taxon>
        <taxon>Spiralia</taxon>
        <taxon>Lophotrochozoa</taxon>
        <taxon>Annelida</taxon>
        <taxon>Polychaeta</taxon>
        <taxon>Sedentaria</taxon>
        <taxon>Canalipalpata</taxon>
        <taxon>Sabellida</taxon>
        <taxon>Siboglinidae</taxon>
        <taxon>Ridgeia</taxon>
    </lineage>
</organism>
<dbReference type="EMBL" id="JAODUO010000024">
    <property type="protein sequence ID" value="KAK2192713.1"/>
    <property type="molecule type" value="Genomic_DNA"/>
</dbReference>
<dbReference type="SUPFAM" id="SSF56219">
    <property type="entry name" value="DNase I-like"/>
    <property type="match status" value="1"/>
</dbReference>
<evidence type="ECO:0008006" key="4">
    <source>
        <dbReference type="Google" id="ProtNLM"/>
    </source>
</evidence>
<evidence type="ECO:0000313" key="3">
    <source>
        <dbReference type="Proteomes" id="UP001209878"/>
    </source>
</evidence>
<reference evidence="2" key="1">
    <citation type="journal article" date="2023" name="Mol. Biol. Evol.">
        <title>Third-Generation Sequencing Reveals the Adaptive Role of the Epigenome in Three Deep-Sea Polychaetes.</title>
        <authorList>
            <person name="Perez M."/>
            <person name="Aroh O."/>
            <person name="Sun Y."/>
            <person name="Lan Y."/>
            <person name="Juniper S.K."/>
            <person name="Young C.R."/>
            <person name="Angers B."/>
            <person name="Qian P.Y."/>
        </authorList>
    </citation>
    <scope>NUCLEOTIDE SEQUENCE</scope>
    <source>
        <strain evidence="2">R07B-5</strain>
    </source>
</reference>
<dbReference type="AlphaFoldDB" id="A0AAD9UKC0"/>
<dbReference type="PANTHER" id="PTHR47510">
    <property type="entry name" value="REVERSE TRANSCRIPTASE DOMAIN-CONTAINING PROTEIN"/>
    <property type="match status" value="1"/>
</dbReference>
<keyword evidence="3" id="KW-1185">Reference proteome</keyword>
<gene>
    <name evidence="2" type="ORF">NP493_24g02005</name>
</gene>
<protein>
    <recommendedName>
        <fullName evidence="4">Endonuclease/exonuclease/phosphatase domain-containing protein</fullName>
    </recommendedName>
</protein>